<dbReference type="GO" id="GO:0006040">
    <property type="term" value="P:amino sugar metabolic process"/>
    <property type="evidence" value="ECO:0007669"/>
    <property type="project" value="InterPro"/>
</dbReference>
<reference evidence="1 2" key="1">
    <citation type="submission" date="2018-05" db="EMBL/GenBank/DDBJ databases">
        <title>Genomic Encyclopedia of Archaeal and Bacterial Type Strains, Phase II (KMG-II): from individual species to whole genera.</title>
        <authorList>
            <person name="Goeker M."/>
        </authorList>
    </citation>
    <scope>NUCLEOTIDE SEQUENCE [LARGE SCALE GENOMIC DNA]</scope>
    <source>
        <strain evidence="1 2">DSM 22637</strain>
    </source>
</reference>
<dbReference type="Gene3D" id="3.30.420.40">
    <property type="match status" value="2"/>
</dbReference>
<dbReference type="RefSeq" id="WP_342766617.1">
    <property type="nucleotide sequence ID" value="NZ_QGGP01000005.1"/>
</dbReference>
<dbReference type="GO" id="GO:0005524">
    <property type="term" value="F:ATP binding"/>
    <property type="evidence" value="ECO:0007669"/>
    <property type="project" value="InterPro"/>
</dbReference>
<dbReference type="InterPro" id="IPR043129">
    <property type="entry name" value="ATPase_NBD"/>
</dbReference>
<name>A0A316DM33_9FLAO</name>
<dbReference type="AlphaFoldDB" id="A0A316DM33"/>
<dbReference type="GO" id="GO:0009254">
    <property type="term" value="P:peptidoglycan turnover"/>
    <property type="evidence" value="ECO:0007669"/>
    <property type="project" value="InterPro"/>
</dbReference>
<evidence type="ECO:0000313" key="2">
    <source>
        <dbReference type="Proteomes" id="UP000245430"/>
    </source>
</evidence>
<dbReference type="EMBL" id="QGGP01000005">
    <property type="protein sequence ID" value="PWK18289.1"/>
    <property type="molecule type" value="Genomic_DNA"/>
</dbReference>
<gene>
    <name evidence="1" type="ORF">LX78_02201</name>
</gene>
<keyword evidence="2" id="KW-1185">Reference proteome</keyword>
<evidence type="ECO:0000313" key="1">
    <source>
        <dbReference type="EMBL" id="PWK18289.1"/>
    </source>
</evidence>
<dbReference type="PANTHER" id="PTHR30605">
    <property type="entry name" value="ANHYDRO-N-ACETYLMURAMIC ACID KINASE"/>
    <property type="match status" value="1"/>
</dbReference>
<dbReference type="Proteomes" id="UP000245430">
    <property type="component" value="Unassembled WGS sequence"/>
</dbReference>
<dbReference type="Pfam" id="PF03702">
    <property type="entry name" value="AnmK"/>
    <property type="match status" value="1"/>
</dbReference>
<keyword evidence="1" id="KW-0418">Kinase</keyword>
<dbReference type="PANTHER" id="PTHR30605:SF0">
    <property type="entry name" value="ANHYDRO-N-ACETYLMURAMIC ACID KINASE"/>
    <property type="match status" value="1"/>
</dbReference>
<proteinExistence type="predicted"/>
<dbReference type="GO" id="GO:0016773">
    <property type="term" value="F:phosphotransferase activity, alcohol group as acceptor"/>
    <property type="evidence" value="ECO:0007669"/>
    <property type="project" value="InterPro"/>
</dbReference>
<dbReference type="SUPFAM" id="SSF53067">
    <property type="entry name" value="Actin-like ATPase domain"/>
    <property type="match status" value="1"/>
</dbReference>
<accession>A0A316DM33</accession>
<protein>
    <submittedName>
        <fullName evidence="1">Anhydro-N-acetylmuramic acid kinase</fullName>
    </submittedName>
</protein>
<organism evidence="1 2">
    <name type="scientific">Xanthomarina spongicola</name>
    <dbReference type="NCBI Taxonomy" id="570520"/>
    <lineage>
        <taxon>Bacteria</taxon>
        <taxon>Pseudomonadati</taxon>
        <taxon>Bacteroidota</taxon>
        <taxon>Flavobacteriia</taxon>
        <taxon>Flavobacteriales</taxon>
        <taxon>Flavobacteriaceae</taxon>
        <taxon>Xanthomarina</taxon>
    </lineage>
</organism>
<sequence>MIKDTFLLAFFQNGLLFLQDMNKSEYRIVGVMSGTSLDGVDVVFVTFYKQDDDWSFKIHASETIDYSEKWHSILKDLVTKTYEDLQNIDEEYTLYLANIIKQFIDKHQIKNLDAISSHGHTALHQPENSLTYQIGNLPSLYQILKTTIVCNFRIQDVAFGGQGAPLVPIGDKLLFSDYEFCLNLGGFANISTDIKGQRIAFDICPVNIVLNYYVSSLGFDFDNEGNIASTGEIHQELLDQLNNLDYYKLSYPKSLGLEWVNQEVIPLIDSFKLSIKTILRTFVEHVAIQISDEINKKSSASVLITGGGAYNVFLINQLKKKNINQLIIPDKDLINFKEAIVFAFLGVLKLREEVNCLSSVTGAKQNHSSGIIYNH</sequence>
<keyword evidence="1" id="KW-0808">Transferase</keyword>
<dbReference type="GO" id="GO:0016301">
    <property type="term" value="F:kinase activity"/>
    <property type="evidence" value="ECO:0007669"/>
    <property type="project" value="UniProtKB-KW"/>
</dbReference>
<comment type="caution">
    <text evidence="1">The sequence shown here is derived from an EMBL/GenBank/DDBJ whole genome shotgun (WGS) entry which is preliminary data.</text>
</comment>
<dbReference type="NCBIfam" id="NF007144">
    <property type="entry name" value="PRK09585.2-3"/>
    <property type="match status" value="1"/>
</dbReference>
<dbReference type="InterPro" id="IPR005338">
    <property type="entry name" value="Anhydro_N_Ac-Mur_kinase"/>
</dbReference>